<dbReference type="PANTHER" id="PTHR23086:SF111">
    <property type="entry name" value="PHOSPHATIDYLINOSITOL 4-PHOSPHATE 5-KINASE 10"/>
    <property type="match status" value="1"/>
</dbReference>
<dbReference type="Pfam" id="PF01504">
    <property type="entry name" value="PIP5K"/>
    <property type="match status" value="1"/>
</dbReference>
<keyword evidence="3" id="KW-0808">Transferase</keyword>
<dbReference type="InterPro" id="IPR027483">
    <property type="entry name" value="PInositol-4-P-4/5-kinase_C_sf"/>
</dbReference>
<reference evidence="5" key="2">
    <citation type="journal article" date="2023" name="Plants (Basel)">
        <title>Annotation of the Turnera subulata (Passifloraceae) Draft Genome Reveals the S-Locus Evolved after the Divergence of Turneroideae from Passifloroideae in a Stepwise Manner.</title>
        <authorList>
            <person name="Henning P.M."/>
            <person name="Roalson E.H."/>
            <person name="Mir W."/>
            <person name="McCubbin A.G."/>
            <person name="Shore J.S."/>
        </authorList>
    </citation>
    <scope>NUCLEOTIDE SEQUENCE</scope>
    <source>
        <strain evidence="5">F60SS</strain>
    </source>
</reference>
<dbReference type="GO" id="GO:0016308">
    <property type="term" value="F:1-phosphatidylinositol-4-phosphate 5-kinase activity"/>
    <property type="evidence" value="ECO:0007669"/>
    <property type="project" value="UniProtKB-EC"/>
</dbReference>
<evidence type="ECO:0000313" key="5">
    <source>
        <dbReference type="EMBL" id="KAJ4824455.1"/>
    </source>
</evidence>
<proteinExistence type="predicted"/>
<dbReference type="Proteomes" id="UP001141552">
    <property type="component" value="Unassembled WGS sequence"/>
</dbReference>
<feature type="domain" description="PIPK" evidence="4">
    <location>
        <begin position="1"/>
        <end position="399"/>
    </location>
</feature>
<dbReference type="EC" id="2.7.1.68" evidence="1"/>
<protein>
    <recommendedName>
        <fullName evidence="1">1-phosphatidylinositol-4-phosphate 5-kinase</fullName>
        <ecNumber evidence="1">2.7.1.68</ecNumber>
    </recommendedName>
</protein>
<dbReference type="SMART" id="SM00330">
    <property type="entry name" value="PIPKc"/>
    <property type="match status" value="1"/>
</dbReference>
<dbReference type="Gene3D" id="3.30.810.10">
    <property type="entry name" value="2-Layer Sandwich"/>
    <property type="match status" value="1"/>
</dbReference>
<name>A0A9Q0F3S0_9ROSI</name>
<comment type="caution">
    <text evidence="5">The sequence shown here is derived from an EMBL/GenBank/DDBJ whole genome shotgun (WGS) entry which is preliminary data.</text>
</comment>
<keyword evidence="6" id="KW-1185">Reference proteome</keyword>
<dbReference type="PANTHER" id="PTHR23086">
    <property type="entry name" value="PHOSPHATIDYLINOSITOL-4-PHOSPHATE 5-KINASE"/>
    <property type="match status" value="1"/>
</dbReference>
<dbReference type="GO" id="GO:0005524">
    <property type="term" value="F:ATP binding"/>
    <property type="evidence" value="ECO:0007669"/>
    <property type="project" value="UniProtKB-UniRule"/>
</dbReference>
<dbReference type="SUPFAM" id="SSF56104">
    <property type="entry name" value="SAICAR synthase-like"/>
    <property type="match status" value="1"/>
</dbReference>
<keyword evidence="3" id="KW-0547">Nucleotide-binding</keyword>
<dbReference type="GO" id="GO:0046854">
    <property type="term" value="P:phosphatidylinositol phosphate biosynthetic process"/>
    <property type="evidence" value="ECO:0007669"/>
    <property type="project" value="TreeGrafter"/>
</dbReference>
<sequence>MAPSKEKFTKTASKDIQIRRAPGSSKDSTNNIGNHFVTYEWKDYCPEVFRSIREFGDIDDTSYILSICSEEVLSKIFSSGKPGRIIPVFNDDRFVVRTLQKSRAKHLLDLLPSYYVHLQKNPATLLSITYGLHMVKEAGGHKVYFAVHSNIIPLEANAFKVYDLKGSKQGRKPSQRVFDEKILLKDLDFDFRFYLDPLVRERVLAQIRYDCELLESKGMMDYSFLIGISMRDSSRGFETQFSCEKNVSPRKSVDNSRLMSASSYAFDDSFSPRGSIENESAFHNRSSISSSLQEIENIELTFGDNLRTSDSNNNLGMEMPARAVRINMGTELPFLGSKRKEEGYEVRLYFGIVDIYQSYSVAKRIGKCYKSLKYDSKSISAVNPKLYSSRFQNFLKEMFLPEES</sequence>
<dbReference type="InterPro" id="IPR023610">
    <property type="entry name" value="PInositol-4/5-P-5/4-kinase"/>
</dbReference>
<evidence type="ECO:0000313" key="6">
    <source>
        <dbReference type="Proteomes" id="UP001141552"/>
    </source>
</evidence>
<dbReference type="AlphaFoldDB" id="A0A9Q0F3S0"/>
<dbReference type="EMBL" id="JAKUCV010007180">
    <property type="protein sequence ID" value="KAJ4824455.1"/>
    <property type="molecule type" value="Genomic_DNA"/>
</dbReference>
<dbReference type="InterPro" id="IPR002498">
    <property type="entry name" value="PInositol-4-P-4/5-kinase_core"/>
</dbReference>
<organism evidence="5 6">
    <name type="scientific">Turnera subulata</name>
    <dbReference type="NCBI Taxonomy" id="218843"/>
    <lineage>
        <taxon>Eukaryota</taxon>
        <taxon>Viridiplantae</taxon>
        <taxon>Streptophyta</taxon>
        <taxon>Embryophyta</taxon>
        <taxon>Tracheophyta</taxon>
        <taxon>Spermatophyta</taxon>
        <taxon>Magnoliopsida</taxon>
        <taxon>eudicotyledons</taxon>
        <taxon>Gunneridae</taxon>
        <taxon>Pentapetalae</taxon>
        <taxon>rosids</taxon>
        <taxon>fabids</taxon>
        <taxon>Malpighiales</taxon>
        <taxon>Passifloraceae</taxon>
        <taxon>Turnera</taxon>
    </lineage>
</organism>
<dbReference type="OrthoDB" id="70770at2759"/>
<keyword evidence="3" id="KW-0067">ATP-binding</keyword>
<evidence type="ECO:0000259" key="4">
    <source>
        <dbReference type="PROSITE" id="PS51455"/>
    </source>
</evidence>
<dbReference type="PROSITE" id="PS51455">
    <property type="entry name" value="PIPK"/>
    <property type="match status" value="1"/>
</dbReference>
<evidence type="ECO:0000256" key="2">
    <source>
        <dbReference type="ARBA" id="ARBA00022777"/>
    </source>
</evidence>
<gene>
    <name evidence="5" type="ORF">Tsubulata_026809</name>
</gene>
<evidence type="ECO:0000256" key="1">
    <source>
        <dbReference type="ARBA" id="ARBA00012172"/>
    </source>
</evidence>
<dbReference type="Gene3D" id="3.30.800.10">
    <property type="entry name" value="Phosphatidylinositol Phosphate Kinase II Beta"/>
    <property type="match status" value="1"/>
</dbReference>
<reference evidence="5" key="1">
    <citation type="submission" date="2022-02" db="EMBL/GenBank/DDBJ databases">
        <authorList>
            <person name="Henning P.M."/>
            <person name="McCubbin A.G."/>
            <person name="Shore J.S."/>
        </authorList>
    </citation>
    <scope>NUCLEOTIDE SEQUENCE</scope>
    <source>
        <strain evidence="5">F60SS</strain>
        <tissue evidence="5">Leaves</tissue>
    </source>
</reference>
<dbReference type="InterPro" id="IPR027484">
    <property type="entry name" value="PInositol-4-P-5-kinase_N"/>
</dbReference>
<keyword evidence="2 3" id="KW-0418">Kinase</keyword>
<evidence type="ECO:0000256" key="3">
    <source>
        <dbReference type="PROSITE-ProRule" id="PRU00781"/>
    </source>
</evidence>
<accession>A0A9Q0F3S0</accession>
<dbReference type="GO" id="GO:0005886">
    <property type="term" value="C:plasma membrane"/>
    <property type="evidence" value="ECO:0007669"/>
    <property type="project" value="TreeGrafter"/>
</dbReference>